<feature type="compositionally biased region" description="Low complexity" evidence="1">
    <location>
        <begin position="31"/>
        <end position="43"/>
    </location>
</feature>
<dbReference type="AlphaFoldDB" id="A0A314ZGP4"/>
<feature type="region of interest" description="Disordered" evidence="1">
    <location>
        <begin position="31"/>
        <end position="83"/>
    </location>
</feature>
<proteinExistence type="predicted"/>
<keyword evidence="3" id="KW-1185">Reference proteome</keyword>
<dbReference type="EMBL" id="PJQY01000195">
    <property type="protein sequence ID" value="PQQ16388.1"/>
    <property type="molecule type" value="Genomic_DNA"/>
</dbReference>
<protein>
    <submittedName>
        <fullName evidence="2">Uncharacterized protein</fullName>
    </submittedName>
</protein>
<name>A0A314ZGP4_PRUYE</name>
<accession>A0A314ZGP4</accession>
<evidence type="ECO:0000313" key="2">
    <source>
        <dbReference type="EMBL" id="PQQ16388.1"/>
    </source>
</evidence>
<sequence>MALFFFSIIPLQTRPLSDPLIPLFDPSHQTLSSLSDPLSFDPSQTRPLSDPTAKPLPQTTAQPPIPLADPRSGHRRILEGQPSSFAPASAVSLSLCTNPLL</sequence>
<gene>
    <name evidence="2" type="ORF">Pyn_29410</name>
</gene>
<dbReference type="Proteomes" id="UP000250321">
    <property type="component" value="Unassembled WGS sequence"/>
</dbReference>
<reference evidence="2 3" key="1">
    <citation type="submission" date="2018-02" db="EMBL/GenBank/DDBJ databases">
        <title>Draft genome of wild Prunus yedoensis var. nudiflora.</title>
        <authorList>
            <person name="Baek S."/>
            <person name="Kim J.-H."/>
            <person name="Choi K."/>
            <person name="Kim G.-B."/>
            <person name="Cho A."/>
            <person name="Jang H."/>
            <person name="Shin C.-H."/>
            <person name="Yu H.-J."/>
            <person name="Mun J.-H."/>
        </authorList>
    </citation>
    <scope>NUCLEOTIDE SEQUENCE [LARGE SCALE GENOMIC DNA]</scope>
    <source>
        <strain evidence="3">cv. Jeju island</strain>
        <tissue evidence="2">Leaf</tissue>
    </source>
</reference>
<comment type="caution">
    <text evidence="2">The sequence shown here is derived from an EMBL/GenBank/DDBJ whole genome shotgun (WGS) entry which is preliminary data.</text>
</comment>
<evidence type="ECO:0000256" key="1">
    <source>
        <dbReference type="SAM" id="MobiDB-lite"/>
    </source>
</evidence>
<evidence type="ECO:0000313" key="3">
    <source>
        <dbReference type="Proteomes" id="UP000250321"/>
    </source>
</evidence>
<organism evidence="2 3">
    <name type="scientific">Prunus yedoensis var. nudiflora</name>
    <dbReference type="NCBI Taxonomy" id="2094558"/>
    <lineage>
        <taxon>Eukaryota</taxon>
        <taxon>Viridiplantae</taxon>
        <taxon>Streptophyta</taxon>
        <taxon>Embryophyta</taxon>
        <taxon>Tracheophyta</taxon>
        <taxon>Spermatophyta</taxon>
        <taxon>Magnoliopsida</taxon>
        <taxon>eudicotyledons</taxon>
        <taxon>Gunneridae</taxon>
        <taxon>Pentapetalae</taxon>
        <taxon>rosids</taxon>
        <taxon>fabids</taxon>
        <taxon>Rosales</taxon>
        <taxon>Rosaceae</taxon>
        <taxon>Amygdaloideae</taxon>
        <taxon>Amygdaleae</taxon>
        <taxon>Prunus</taxon>
    </lineage>
</organism>